<protein>
    <submittedName>
        <fullName evidence="7">Transcriptional regulator LeuO</fullName>
    </submittedName>
</protein>
<sequence>MTDITVEKSLGKIPGDEKKHEAGHEDNHLRRADLNLLTVFDAVMQLQNITRAAQMLGMSQPAVSNAVSRLKNMFNDELFVRCGRGIEPTARAHQLYGPIRQALQLVTNELPGLGFDPLTSKRQFSITISSPLDLLLTPKVLAMLKRCSEGVTLNIESLIHENIENQLRYHELEFAIDYRSIDRADFYNQRLFEDELVLISSRNHPRLPTQIDYDCFLNEKHAVVRLHGYSSFSFPYYNAPESQARVCYQGASLISVMEIVSRTEMIALVPRWLALHNAERLNLRIDTVPWFDNKLHCYLSWHESASKDKGNLWMKDLLIQSASLA</sequence>
<keyword evidence="2" id="KW-0805">Transcription regulation</keyword>
<evidence type="ECO:0000256" key="4">
    <source>
        <dbReference type="ARBA" id="ARBA00023163"/>
    </source>
</evidence>
<dbReference type="InterPro" id="IPR036390">
    <property type="entry name" value="WH_DNA-bd_sf"/>
</dbReference>
<reference evidence="7 8" key="1">
    <citation type="submission" date="2020-01" db="EMBL/GenBank/DDBJ databases">
        <authorList>
            <person name="Lee S.D."/>
        </authorList>
    </citation>
    <scope>NUCLEOTIDE SEQUENCE [LARGE SCALE GENOMIC DNA]</scope>
    <source>
        <strain evidence="7 8">SAP-1</strain>
    </source>
</reference>
<keyword evidence="8" id="KW-1185">Reference proteome</keyword>
<reference evidence="7 8" key="2">
    <citation type="submission" date="2020-06" db="EMBL/GenBank/DDBJ databases">
        <title>Polyphasic characterization of a Rahnella strain isolated from tree sap.</title>
        <authorList>
            <person name="Kim I.S."/>
        </authorList>
    </citation>
    <scope>NUCLEOTIDE SEQUENCE [LARGE SCALE GENOMIC DNA]</scope>
    <source>
        <strain evidence="7 8">SAP-1</strain>
    </source>
</reference>
<dbReference type="Pfam" id="PF00126">
    <property type="entry name" value="HTH_1"/>
    <property type="match status" value="1"/>
</dbReference>
<dbReference type="PANTHER" id="PTHR30118">
    <property type="entry name" value="HTH-TYPE TRANSCRIPTIONAL REGULATOR LEUO-RELATED"/>
    <property type="match status" value="1"/>
</dbReference>
<dbReference type="EMBL" id="JAADJU010000006">
    <property type="protein sequence ID" value="NMP27740.1"/>
    <property type="molecule type" value="Genomic_DNA"/>
</dbReference>
<evidence type="ECO:0000256" key="2">
    <source>
        <dbReference type="ARBA" id="ARBA00023015"/>
    </source>
</evidence>
<evidence type="ECO:0000259" key="6">
    <source>
        <dbReference type="PROSITE" id="PS50931"/>
    </source>
</evidence>
<dbReference type="InterPro" id="IPR005119">
    <property type="entry name" value="LysR_subst-bd"/>
</dbReference>
<dbReference type="GO" id="GO:0003677">
    <property type="term" value="F:DNA binding"/>
    <property type="evidence" value="ECO:0007669"/>
    <property type="project" value="UniProtKB-KW"/>
</dbReference>
<dbReference type="NCBIfam" id="NF007063">
    <property type="entry name" value="PRK09508.1"/>
    <property type="match status" value="1"/>
</dbReference>
<name>A0A848ML08_9GAMM</name>
<dbReference type="InterPro" id="IPR036388">
    <property type="entry name" value="WH-like_DNA-bd_sf"/>
</dbReference>
<dbReference type="InterPro" id="IPR050389">
    <property type="entry name" value="LysR-type_TF"/>
</dbReference>
<dbReference type="InterPro" id="IPR000847">
    <property type="entry name" value="LysR_HTH_N"/>
</dbReference>
<dbReference type="Proteomes" id="UP000585363">
    <property type="component" value="Unassembled WGS sequence"/>
</dbReference>
<evidence type="ECO:0000256" key="3">
    <source>
        <dbReference type="ARBA" id="ARBA00023125"/>
    </source>
</evidence>
<proteinExistence type="inferred from homology"/>
<dbReference type="PANTHER" id="PTHR30118:SF6">
    <property type="entry name" value="HTH-TYPE TRANSCRIPTIONAL REGULATOR LEUO"/>
    <property type="match status" value="1"/>
</dbReference>
<dbReference type="SUPFAM" id="SSF53850">
    <property type="entry name" value="Periplasmic binding protein-like II"/>
    <property type="match status" value="1"/>
</dbReference>
<dbReference type="PROSITE" id="PS50931">
    <property type="entry name" value="HTH_LYSR"/>
    <property type="match status" value="1"/>
</dbReference>
<keyword evidence="3" id="KW-0238">DNA-binding</keyword>
<comment type="caution">
    <text evidence="7">The sequence shown here is derived from an EMBL/GenBank/DDBJ whole genome shotgun (WGS) entry which is preliminary data.</text>
</comment>
<dbReference type="Gene3D" id="1.10.10.10">
    <property type="entry name" value="Winged helix-like DNA-binding domain superfamily/Winged helix DNA-binding domain"/>
    <property type="match status" value="1"/>
</dbReference>
<evidence type="ECO:0000256" key="5">
    <source>
        <dbReference type="SAM" id="MobiDB-lite"/>
    </source>
</evidence>
<dbReference type="PRINTS" id="PR00039">
    <property type="entry name" value="HTHLYSR"/>
</dbReference>
<comment type="similarity">
    <text evidence="1">Belongs to the LysR transcriptional regulatory family.</text>
</comment>
<evidence type="ECO:0000313" key="7">
    <source>
        <dbReference type="EMBL" id="NMP27740.1"/>
    </source>
</evidence>
<evidence type="ECO:0000256" key="1">
    <source>
        <dbReference type="ARBA" id="ARBA00009437"/>
    </source>
</evidence>
<dbReference type="Gene3D" id="3.40.190.10">
    <property type="entry name" value="Periplasmic binding protein-like II"/>
    <property type="match status" value="2"/>
</dbReference>
<dbReference type="Pfam" id="PF03466">
    <property type="entry name" value="LysR_substrate"/>
    <property type="match status" value="1"/>
</dbReference>
<gene>
    <name evidence="7" type="primary">leuO</name>
    <name evidence="7" type="ORF">GW590_12820</name>
</gene>
<organism evidence="7 8">
    <name type="scientific">Rouxiella aceris</name>
    <dbReference type="NCBI Taxonomy" id="2703884"/>
    <lineage>
        <taxon>Bacteria</taxon>
        <taxon>Pseudomonadati</taxon>
        <taxon>Pseudomonadota</taxon>
        <taxon>Gammaproteobacteria</taxon>
        <taxon>Enterobacterales</taxon>
        <taxon>Yersiniaceae</taxon>
        <taxon>Rouxiella</taxon>
    </lineage>
</organism>
<dbReference type="SUPFAM" id="SSF46785">
    <property type="entry name" value="Winged helix' DNA-binding domain"/>
    <property type="match status" value="1"/>
</dbReference>
<feature type="domain" description="HTH lysR-type" evidence="6">
    <location>
        <begin position="33"/>
        <end position="89"/>
    </location>
</feature>
<keyword evidence="4" id="KW-0804">Transcription</keyword>
<dbReference type="GO" id="GO:0003700">
    <property type="term" value="F:DNA-binding transcription factor activity"/>
    <property type="evidence" value="ECO:0007669"/>
    <property type="project" value="InterPro"/>
</dbReference>
<accession>A0A848ML08</accession>
<evidence type="ECO:0000313" key="8">
    <source>
        <dbReference type="Proteomes" id="UP000585363"/>
    </source>
</evidence>
<dbReference type="RefSeq" id="WP_169403448.1">
    <property type="nucleotide sequence ID" value="NZ_JAADJU010000006.1"/>
</dbReference>
<dbReference type="AlphaFoldDB" id="A0A848ML08"/>
<feature type="region of interest" description="Disordered" evidence="5">
    <location>
        <begin position="1"/>
        <end position="26"/>
    </location>
</feature>